<evidence type="ECO:0000313" key="1">
    <source>
        <dbReference type="Proteomes" id="UP000887576"/>
    </source>
</evidence>
<dbReference type="WBParaSite" id="JU765_v2.g7274.t1">
    <property type="protein sequence ID" value="JU765_v2.g7274.t1"/>
    <property type="gene ID" value="JU765_v2.g7274"/>
</dbReference>
<reference evidence="2" key="1">
    <citation type="submission" date="2022-11" db="UniProtKB">
        <authorList>
            <consortium name="WormBaseParasite"/>
        </authorList>
    </citation>
    <scope>IDENTIFICATION</scope>
</reference>
<accession>A0AC34RIU8</accession>
<organism evidence="1 2">
    <name type="scientific">Panagrolaimus sp. JU765</name>
    <dbReference type="NCBI Taxonomy" id="591449"/>
    <lineage>
        <taxon>Eukaryota</taxon>
        <taxon>Metazoa</taxon>
        <taxon>Ecdysozoa</taxon>
        <taxon>Nematoda</taxon>
        <taxon>Chromadorea</taxon>
        <taxon>Rhabditida</taxon>
        <taxon>Tylenchina</taxon>
        <taxon>Panagrolaimomorpha</taxon>
        <taxon>Panagrolaimoidea</taxon>
        <taxon>Panagrolaimidae</taxon>
        <taxon>Panagrolaimus</taxon>
    </lineage>
</organism>
<protein>
    <submittedName>
        <fullName evidence="2">Uncharacterized protein</fullName>
    </submittedName>
</protein>
<evidence type="ECO:0000313" key="2">
    <source>
        <dbReference type="WBParaSite" id="JU765_v2.g7274.t1"/>
    </source>
</evidence>
<proteinExistence type="predicted"/>
<name>A0AC34RIU8_9BILA</name>
<sequence>MENSQSHSLTWNSLSTKEYGDHELLRLIFKELSEIKEMLESQSTNESMRTKLQLHKRAIKMRNVEISKLRAEVDLLTQAVRRNEHVVDWLDNVAYPADADLTKRSGKKSLFARIRSVFS</sequence>
<dbReference type="Proteomes" id="UP000887576">
    <property type="component" value="Unplaced"/>
</dbReference>